<sequence length="336" mass="36604">MWWSTGMSPTIYDIARVAKVSKSTVSRVLNNQTNISDAARERVLKAIEELHYQPNKMARALTSSGFDAIMVISTRSTKTTAGNPFFSEVLHAIMARAEETGFDVILQTSRNSEDDLQKCLTRIHQKMIKGIIMLSAPADETFFAKLDECAIPVVVIGNVAGNYQHIASVDTDNYHDSIALTDTLIERGCQRIACLHAPLDYHVSVDRLAGFRASLAKHQWANEAALTVDGGYTQERALDAARRLLALPEPPDAVFATDSLKLMSIYRAAAERGIAIPDALTVVGYSNETLSFLLAPPPGGINVPTRQLGDVSSALLFARINGEPIPARTLIPTTII</sequence>
<dbReference type="SUPFAM" id="SSF53822">
    <property type="entry name" value="Periplasmic binding protein-like I"/>
    <property type="match status" value="1"/>
</dbReference>
<dbReference type="SMART" id="SM00354">
    <property type="entry name" value="HTH_LACI"/>
    <property type="match status" value="1"/>
</dbReference>
<dbReference type="AlphaFoldDB" id="C9Y578"/>
<dbReference type="InterPro" id="IPR028082">
    <property type="entry name" value="Peripla_BP_I"/>
</dbReference>
<gene>
    <name evidence="5" type="primary">ycjW</name>
    <name evidence="5" type="ordered locus">Ctu_23060</name>
</gene>
<dbReference type="PATRIC" id="fig|693216.3.peg.2182"/>
<keyword evidence="1" id="KW-0805">Transcription regulation</keyword>
<keyword evidence="2" id="KW-0238">DNA-binding</keyword>
<protein>
    <submittedName>
        <fullName evidence="5">Uncharacterized HTH-type transcriptional regulator ycjW</fullName>
        <ecNumber evidence="5">5.1.1.1</ecNumber>
    </submittedName>
</protein>
<reference evidence="6" key="2">
    <citation type="journal article" date="2011" name="J. Bacteriol.">
        <title>Complete genome sequence of Cronobacter turicensis LMG 23827, a food-borne pathogen causing deaths in neonates.</title>
        <authorList>
            <person name="Stephan R."/>
            <person name="Lehner A."/>
            <person name="Tischler P."/>
            <person name="Rattei T."/>
        </authorList>
    </citation>
    <scope>NUCLEOTIDE SEQUENCE [LARGE SCALE GENOMIC DNA]</scope>
    <source>
        <strain evidence="6">DSM 18703 / CCUG 55852 / LMG 23827 / z3032</strain>
    </source>
</reference>
<dbReference type="GO" id="GO:0000976">
    <property type="term" value="F:transcription cis-regulatory region binding"/>
    <property type="evidence" value="ECO:0007669"/>
    <property type="project" value="TreeGrafter"/>
</dbReference>
<evidence type="ECO:0000256" key="2">
    <source>
        <dbReference type="ARBA" id="ARBA00023125"/>
    </source>
</evidence>
<dbReference type="InterPro" id="IPR010982">
    <property type="entry name" value="Lambda_DNA-bd_dom_sf"/>
</dbReference>
<evidence type="ECO:0000256" key="3">
    <source>
        <dbReference type="ARBA" id="ARBA00023163"/>
    </source>
</evidence>
<dbReference type="PANTHER" id="PTHR30146">
    <property type="entry name" value="LACI-RELATED TRANSCRIPTIONAL REPRESSOR"/>
    <property type="match status" value="1"/>
</dbReference>
<dbReference type="GO" id="GO:0008784">
    <property type="term" value="F:alanine racemase activity"/>
    <property type="evidence" value="ECO:0007669"/>
    <property type="project" value="UniProtKB-EC"/>
</dbReference>
<dbReference type="CDD" id="cd01392">
    <property type="entry name" value="HTH_LacI"/>
    <property type="match status" value="1"/>
</dbReference>
<evidence type="ECO:0000313" key="6">
    <source>
        <dbReference type="Proteomes" id="UP000002069"/>
    </source>
</evidence>
<dbReference type="HOGENOM" id="CLU_037628_6_1_6"/>
<dbReference type="Proteomes" id="UP000002069">
    <property type="component" value="Chromosome"/>
</dbReference>
<keyword evidence="5" id="KW-0413">Isomerase</keyword>
<dbReference type="SUPFAM" id="SSF47413">
    <property type="entry name" value="lambda repressor-like DNA-binding domains"/>
    <property type="match status" value="1"/>
</dbReference>
<dbReference type="EMBL" id="FN543093">
    <property type="protein sequence ID" value="CBA31218.1"/>
    <property type="molecule type" value="Genomic_DNA"/>
</dbReference>
<accession>C9Y578</accession>
<dbReference type="Gene3D" id="3.40.50.2300">
    <property type="match status" value="2"/>
</dbReference>
<dbReference type="Pfam" id="PF13377">
    <property type="entry name" value="Peripla_BP_3"/>
    <property type="match status" value="1"/>
</dbReference>
<dbReference type="PROSITE" id="PS00356">
    <property type="entry name" value="HTH_LACI_1"/>
    <property type="match status" value="1"/>
</dbReference>
<dbReference type="Pfam" id="PF00356">
    <property type="entry name" value="LacI"/>
    <property type="match status" value="1"/>
</dbReference>
<keyword evidence="6" id="KW-1185">Reference proteome</keyword>
<dbReference type="InterPro" id="IPR000843">
    <property type="entry name" value="HTH_LacI"/>
</dbReference>
<evidence type="ECO:0000313" key="5">
    <source>
        <dbReference type="EMBL" id="CBA31218.1"/>
    </source>
</evidence>
<organism evidence="5 6">
    <name type="scientific">Cronobacter turicensis (strain DSM 18703 / CCUG 55852 / LMG 23827 / z3032)</name>
    <dbReference type="NCBI Taxonomy" id="693216"/>
    <lineage>
        <taxon>Bacteria</taxon>
        <taxon>Pseudomonadati</taxon>
        <taxon>Pseudomonadota</taxon>
        <taxon>Gammaproteobacteria</taxon>
        <taxon>Enterobacterales</taxon>
        <taxon>Enterobacteriaceae</taxon>
        <taxon>Cronobacter</taxon>
    </lineage>
</organism>
<name>C9Y578_CROTZ</name>
<dbReference type="EC" id="5.1.1.1" evidence="5"/>
<dbReference type="Gene3D" id="1.10.260.40">
    <property type="entry name" value="lambda repressor-like DNA-binding domains"/>
    <property type="match status" value="1"/>
</dbReference>
<reference evidence="5 6" key="1">
    <citation type="journal article" date="2010" name="J. Bacteriol.">
        <title>Complete Genome Sequence of Cronobacter turicensis LMG 23827, a foodborne pathogen causing deaths in neonates.</title>
        <authorList>
            <person name="Stephan R."/>
            <person name="Lehner A."/>
            <person name="Tischler P."/>
            <person name="Rattei T."/>
        </authorList>
    </citation>
    <scope>NUCLEOTIDE SEQUENCE [LARGE SCALE GENOMIC DNA]</scope>
    <source>
        <strain evidence="6">DSM 18703 / CCUG 55852 / LMG 23827 / z3032</strain>
    </source>
</reference>
<proteinExistence type="predicted"/>
<evidence type="ECO:0000259" key="4">
    <source>
        <dbReference type="PROSITE" id="PS50932"/>
    </source>
</evidence>
<keyword evidence="3" id="KW-0804">Transcription</keyword>
<dbReference type="KEGG" id="ctu:CTU_23060"/>
<dbReference type="GO" id="GO:0003700">
    <property type="term" value="F:DNA-binding transcription factor activity"/>
    <property type="evidence" value="ECO:0007669"/>
    <property type="project" value="TreeGrafter"/>
</dbReference>
<dbReference type="PRINTS" id="PR00036">
    <property type="entry name" value="HTHLACI"/>
</dbReference>
<dbReference type="InterPro" id="IPR046335">
    <property type="entry name" value="LacI/GalR-like_sensor"/>
</dbReference>
<evidence type="ECO:0000256" key="1">
    <source>
        <dbReference type="ARBA" id="ARBA00023015"/>
    </source>
</evidence>
<dbReference type="PANTHER" id="PTHR30146:SF109">
    <property type="entry name" value="HTH-TYPE TRANSCRIPTIONAL REGULATOR GALS"/>
    <property type="match status" value="1"/>
</dbReference>
<feature type="domain" description="HTH lacI-type" evidence="4">
    <location>
        <begin position="9"/>
        <end position="63"/>
    </location>
</feature>
<dbReference type="PROSITE" id="PS50932">
    <property type="entry name" value="HTH_LACI_2"/>
    <property type="match status" value="1"/>
</dbReference>
<dbReference type="CDD" id="cd06267">
    <property type="entry name" value="PBP1_LacI_sugar_binding-like"/>
    <property type="match status" value="1"/>
</dbReference>